<organism evidence="2 3">
    <name type="scientific">Pseudomonas syringae pv. cilantro</name>
    <dbReference type="NCBI Taxonomy" id="81035"/>
    <lineage>
        <taxon>Bacteria</taxon>
        <taxon>Pseudomonadati</taxon>
        <taxon>Pseudomonadota</taxon>
        <taxon>Gammaproteobacteria</taxon>
        <taxon>Pseudomonadales</taxon>
        <taxon>Pseudomonadaceae</taxon>
        <taxon>Pseudomonas</taxon>
        <taxon>Pseudomonas syringae</taxon>
    </lineage>
</organism>
<reference evidence="2 3" key="1">
    <citation type="submission" date="2015-07" db="EMBL/GenBank/DDBJ databases">
        <authorList>
            <person name="Noorani M."/>
        </authorList>
    </citation>
    <scope>NUCLEOTIDE SEQUENCE [LARGE SCALE GENOMIC DNA]</scope>
    <source>
        <strain evidence="2 3">0788_9</strain>
    </source>
</reference>
<feature type="region of interest" description="Disordered" evidence="1">
    <location>
        <begin position="45"/>
        <end position="66"/>
    </location>
</feature>
<dbReference type="PATRIC" id="fig|81035.3.peg.2350"/>
<evidence type="ECO:0000313" key="3">
    <source>
        <dbReference type="Proteomes" id="UP000037891"/>
    </source>
</evidence>
<dbReference type="InterPro" id="IPR008621">
    <property type="entry name" value="Cbb3-typ_cyt_oxidase_comp"/>
</dbReference>
<dbReference type="Proteomes" id="UP000037891">
    <property type="component" value="Unassembled WGS sequence"/>
</dbReference>
<protein>
    <submittedName>
        <fullName evidence="2">Cytochrome c oxidase</fullName>
    </submittedName>
</protein>
<dbReference type="Pfam" id="PF05545">
    <property type="entry name" value="FixQ"/>
    <property type="match status" value="1"/>
</dbReference>
<sequence length="66" mass="7254">MIMMDIGMIRGLGTLLVMLAFIGLTLWVFSPARKAQFDDATLLPFADDPEATSNVEPASAEREDRP</sequence>
<reference evidence="2 3" key="2">
    <citation type="submission" date="2015-10" db="EMBL/GenBank/DDBJ databases">
        <title>Comparative genomics and high-throughput reverse genetic screens identify a new phytobacterial MAMP and an Arabidopsis receptor required for immune elicitation.</title>
        <authorList>
            <person name="Mott G.A."/>
            <person name="Thakur S."/>
            <person name="Wang P.W."/>
            <person name="Desveaux D."/>
            <person name="Guttman D.S."/>
        </authorList>
    </citation>
    <scope>NUCLEOTIDE SEQUENCE [LARGE SCALE GENOMIC DNA]</scope>
    <source>
        <strain evidence="2 3">0788_9</strain>
    </source>
</reference>
<dbReference type="EMBL" id="LGLN01000033">
    <property type="protein sequence ID" value="KPC33328.1"/>
    <property type="molecule type" value="Genomic_DNA"/>
</dbReference>
<proteinExistence type="predicted"/>
<dbReference type="AlphaFoldDB" id="A0A0N0GGL2"/>
<comment type="caution">
    <text evidence="2">The sequence shown here is derived from an EMBL/GenBank/DDBJ whole genome shotgun (WGS) entry which is preliminary data.</text>
</comment>
<evidence type="ECO:0000313" key="2">
    <source>
        <dbReference type="EMBL" id="KPC33328.1"/>
    </source>
</evidence>
<evidence type="ECO:0000256" key="1">
    <source>
        <dbReference type="SAM" id="MobiDB-lite"/>
    </source>
</evidence>
<name>A0A0N0GGL2_PSESX</name>
<gene>
    <name evidence="2" type="ORF">ABJ99_2186</name>
</gene>
<accession>A0A0N0GGL2</accession>
<dbReference type="CDD" id="cd01324">
    <property type="entry name" value="cbb3_Oxidase_CcoQ"/>
    <property type="match status" value="1"/>
</dbReference>